<dbReference type="Proteomes" id="UP000323505">
    <property type="component" value="Unassembled WGS sequence"/>
</dbReference>
<dbReference type="PANTHER" id="PTHR43162">
    <property type="match status" value="1"/>
</dbReference>
<dbReference type="Gene3D" id="3.40.50.720">
    <property type="entry name" value="NAD(P)-binding Rossmann-like Domain"/>
    <property type="match status" value="1"/>
</dbReference>
<feature type="region of interest" description="Disordered" evidence="1">
    <location>
        <begin position="1"/>
        <end position="36"/>
    </location>
</feature>
<dbReference type="Gene3D" id="3.90.25.10">
    <property type="entry name" value="UDP-galactose 4-epimerase, domain 1"/>
    <property type="match status" value="1"/>
</dbReference>
<evidence type="ECO:0000313" key="4">
    <source>
        <dbReference type="Proteomes" id="UP000323505"/>
    </source>
</evidence>
<protein>
    <submittedName>
        <fullName evidence="3">NAD(P)H-binding protein</fullName>
    </submittedName>
</protein>
<dbReference type="SUPFAM" id="SSF51735">
    <property type="entry name" value="NAD(P)-binding Rossmann-fold domains"/>
    <property type="match status" value="1"/>
</dbReference>
<keyword evidence="4" id="KW-1185">Reference proteome</keyword>
<evidence type="ECO:0000313" key="3">
    <source>
        <dbReference type="EMBL" id="TYK49480.1"/>
    </source>
</evidence>
<reference evidence="3 4" key="1">
    <citation type="submission" date="2019-08" db="EMBL/GenBank/DDBJ databases">
        <title>Actinomadura sp. nov. CYP1-5 isolated from mountain soil.</title>
        <authorList>
            <person name="Songsumanus A."/>
            <person name="Kuncharoen N."/>
            <person name="Kudo T."/>
            <person name="Yuki M."/>
            <person name="Igarashi Y."/>
            <person name="Tanasupawat S."/>
        </authorList>
    </citation>
    <scope>NUCLEOTIDE SEQUENCE [LARGE SCALE GENOMIC DNA]</scope>
    <source>
        <strain evidence="3 4">CYP1-5</strain>
    </source>
</reference>
<feature type="domain" description="NmrA-like" evidence="2">
    <location>
        <begin position="43"/>
        <end position="259"/>
    </location>
</feature>
<name>A0A5D3FP83_9ACTN</name>
<dbReference type="InterPro" id="IPR036291">
    <property type="entry name" value="NAD(P)-bd_dom_sf"/>
</dbReference>
<comment type="caution">
    <text evidence="3">The sequence shown here is derived from an EMBL/GenBank/DDBJ whole genome shotgun (WGS) entry which is preliminary data.</text>
</comment>
<gene>
    <name evidence="3" type="ORF">FXF68_17185</name>
</gene>
<dbReference type="PANTHER" id="PTHR43162:SF1">
    <property type="entry name" value="PRESTALK A DIFFERENTIATION PROTEIN A"/>
    <property type="match status" value="1"/>
</dbReference>
<organism evidence="3 4">
    <name type="scientific">Actinomadura decatromicini</name>
    <dbReference type="NCBI Taxonomy" id="2604572"/>
    <lineage>
        <taxon>Bacteria</taxon>
        <taxon>Bacillati</taxon>
        <taxon>Actinomycetota</taxon>
        <taxon>Actinomycetes</taxon>
        <taxon>Streptosporangiales</taxon>
        <taxon>Thermomonosporaceae</taxon>
        <taxon>Actinomadura</taxon>
    </lineage>
</organism>
<dbReference type="InterPro" id="IPR008030">
    <property type="entry name" value="NmrA-like"/>
</dbReference>
<evidence type="ECO:0000256" key="1">
    <source>
        <dbReference type="SAM" id="MobiDB-lite"/>
    </source>
</evidence>
<dbReference type="InterPro" id="IPR051604">
    <property type="entry name" value="Ergot_Alk_Oxidoreductase"/>
</dbReference>
<dbReference type="AlphaFoldDB" id="A0A5D3FP83"/>
<proteinExistence type="predicted"/>
<dbReference type="EMBL" id="VSRQ01000003">
    <property type="protein sequence ID" value="TYK49480.1"/>
    <property type="molecule type" value="Genomic_DNA"/>
</dbReference>
<dbReference type="Pfam" id="PF05368">
    <property type="entry name" value="NmrA"/>
    <property type="match status" value="1"/>
</dbReference>
<sequence>MRRRSGRSSSGSPGRTRDRSEARITVLRRSGGRPPERWEHVSRTVLVTGARGKTGVEVTSRLRRLGADVRAGSSRPAAGMVRFDWDDPASWRDAVAGVDAVFLVRPDIPAAPELAAGLVEANPDAHVVLLSEQGAEAMAPEAWARRVEDAVAARASSWTWLRPSWFHQVLTDPRFYRDAVRDDGVLSVPSGGGAIAWVDARDIADVAVAALLAPDDHDGRAHTITGPEALTVTAVAAELSARLGRPVRADDPPPETAVQGVDPWTADILDDLHQRIRDGGFADLSPAVKEITGHAPIPMGDFMAAHLDHWKRAAE</sequence>
<accession>A0A5D3FP83</accession>
<evidence type="ECO:0000259" key="2">
    <source>
        <dbReference type="Pfam" id="PF05368"/>
    </source>
</evidence>